<proteinExistence type="predicted"/>
<gene>
    <name evidence="1" type="ORF">U472_10135</name>
</gene>
<evidence type="ECO:0000313" key="2">
    <source>
        <dbReference type="Proteomes" id="UP000093514"/>
    </source>
</evidence>
<organism evidence="1 2">
    <name type="scientific">Orenia metallireducens</name>
    <dbReference type="NCBI Taxonomy" id="1413210"/>
    <lineage>
        <taxon>Bacteria</taxon>
        <taxon>Bacillati</taxon>
        <taxon>Bacillota</taxon>
        <taxon>Clostridia</taxon>
        <taxon>Halanaerobiales</taxon>
        <taxon>Halobacteroidaceae</taxon>
        <taxon>Orenia</taxon>
    </lineage>
</organism>
<dbReference type="InterPro" id="IPR009910">
    <property type="entry name" value="DUF1450"/>
</dbReference>
<dbReference type="AlphaFoldDB" id="A0A1C0A7Z3"/>
<evidence type="ECO:0008006" key="3">
    <source>
        <dbReference type="Google" id="ProtNLM"/>
    </source>
</evidence>
<name>A0A1C0A7Z3_9FIRM</name>
<protein>
    <recommendedName>
        <fullName evidence="3">DUF1450 domain-containing protein</fullName>
    </recommendedName>
</protein>
<sequence length="72" mass="7902">MSEISFCENNFAYGTEELANKLENELDGVSVEVEACLGYCGDCALGPFALVDGELIQADSVEELYEMIKEEL</sequence>
<dbReference type="Proteomes" id="UP000093514">
    <property type="component" value="Unassembled WGS sequence"/>
</dbReference>
<reference evidence="2" key="1">
    <citation type="submission" date="2016-07" db="EMBL/GenBank/DDBJ databases">
        <authorList>
            <person name="Florea S."/>
            <person name="Webb J.S."/>
            <person name="Jaromczyk J."/>
            <person name="Schardl C.L."/>
        </authorList>
    </citation>
    <scope>NUCLEOTIDE SEQUENCE [LARGE SCALE GENOMIC DNA]</scope>
    <source>
        <strain evidence="2">Z6</strain>
    </source>
</reference>
<dbReference type="RefSeq" id="WP_068718103.1">
    <property type="nucleotide sequence ID" value="NZ_LWDV01000009.1"/>
</dbReference>
<dbReference type="OrthoDB" id="1684419at2"/>
<dbReference type="EMBL" id="LWDV01000009">
    <property type="protein sequence ID" value="OCL26357.1"/>
    <property type="molecule type" value="Genomic_DNA"/>
</dbReference>
<comment type="caution">
    <text evidence="1">The sequence shown here is derived from an EMBL/GenBank/DDBJ whole genome shotgun (WGS) entry which is preliminary data.</text>
</comment>
<accession>A0A1C0A7Z3</accession>
<reference evidence="1 2" key="2">
    <citation type="submission" date="2016-08" db="EMBL/GenBank/DDBJ databases">
        <title>Orenia metallireducens sp. nov. strain Z6, a Novel Metal-reducing Firmicute from the Deep Subsurface.</title>
        <authorList>
            <person name="Maxim B.I."/>
            <person name="Kenneth K."/>
            <person name="Flynn T.M."/>
            <person name="Oloughlin E.J."/>
            <person name="Locke R.A."/>
            <person name="Weber J.R."/>
            <person name="Egan S.M."/>
            <person name="Mackie R.I."/>
            <person name="Cann I.K."/>
        </authorList>
    </citation>
    <scope>NUCLEOTIDE SEQUENCE [LARGE SCALE GENOMIC DNA]</scope>
    <source>
        <strain evidence="1 2">Z6</strain>
    </source>
</reference>
<keyword evidence="2" id="KW-1185">Reference proteome</keyword>
<dbReference type="Pfam" id="PF07293">
    <property type="entry name" value="DUF1450"/>
    <property type="match status" value="1"/>
</dbReference>
<evidence type="ECO:0000313" key="1">
    <source>
        <dbReference type="EMBL" id="OCL26357.1"/>
    </source>
</evidence>